<evidence type="ECO:0000259" key="1">
    <source>
        <dbReference type="PROSITE" id="PS50983"/>
    </source>
</evidence>
<dbReference type="InterPro" id="IPR002491">
    <property type="entry name" value="ABC_transptr_periplasmic_BD"/>
</dbReference>
<dbReference type="AlphaFoldDB" id="D3F219"/>
<dbReference type="OrthoDB" id="6495095at2"/>
<dbReference type="Gene3D" id="3.40.50.1980">
    <property type="entry name" value="Nitrogenase molybdenum iron protein domain"/>
    <property type="match status" value="2"/>
</dbReference>
<dbReference type="KEGG" id="cwo:Cwoe_1767"/>
<dbReference type="SUPFAM" id="SSF53807">
    <property type="entry name" value="Helical backbone' metal receptor"/>
    <property type="match status" value="1"/>
</dbReference>
<dbReference type="PANTHER" id="PTHR42860:SF1">
    <property type="entry name" value="VITAMIN B12-BINDING PROTEIN"/>
    <property type="match status" value="1"/>
</dbReference>
<evidence type="ECO:0000313" key="2">
    <source>
        <dbReference type="EMBL" id="ADB50194.1"/>
    </source>
</evidence>
<sequence>MRIVSLVPSATELLFALGLDSEVIAVTHECDHPPAALALPKVTRDALPSGLTAGQIDAAVRARTEQGEAIYELDAAALHELQPDLIVTQALCAVCAVSVEDVRAVAEQIDSRPRVISLDPRTLGEVLGDVRTLAEATGRRDAGVDLIADAAARIDRVRLAVRDRPPLKVAALEWLEPVYVAGHWTPQLIEYAGGIDLLGMAGEHSERRAWEEVAAAAPDVVVVMPCGYDAPRALEEAHRFGDRLAGLGAGEVVAVDASAYFSRPGPRLVDGLELMAHILHPEAVPEAPSAPLTVEL</sequence>
<accession>D3F219</accession>
<dbReference type="PROSITE" id="PS50983">
    <property type="entry name" value="FE_B12_PBP"/>
    <property type="match status" value="1"/>
</dbReference>
<proteinExistence type="predicted"/>
<dbReference type="RefSeq" id="WP_012933245.1">
    <property type="nucleotide sequence ID" value="NC_013739.1"/>
</dbReference>
<protein>
    <submittedName>
        <fullName evidence="2">Putative periplasmic substrate-binding protein</fullName>
    </submittedName>
</protein>
<keyword evidence="3" id="KW-1185">Reference proteome</keyword>
<dbReference type="EMBL" id="CP001854">
    <property type="protein sequence ID" value="ADB50194.1"/>
    <property type="molecule type" value="Genomic_DNA"/>
</dbReference>
<reference evidence="2 3" key="1">
    <citation type="journal article" date="2010" name="Stand. Genomic Sci.">
        <title>Complete genome sequence of Conexibacter woesei type strain (ID131577).</title>
        <authorList>
            <person name="Pukall R."/>
            <person name="Lapidus A."/>
            <person name="Glavina Del Rio T."/>
            <person name="Copeland A."/>
            <person name="Tice H."/>
            <person name="Cheng J.-F."/>
            <person name="Lucas S."/>
            <person name="Chen F."/>
            <person name="Nolan M."/>
            <person name="Bruce D."/>
            <person name="Goodwin L."/>
            <person name="Pitluck S."/>
            <person name="Mavromatis K."/>
            <person name="Ivanova N."/>
            <person name="Ovchinnikova G."/>
            <person name="Pati A."/>
            <person name="Chen A."/>
            <person name="Palaniappan K."/>
            <person name="Land M."/>
            <person name="Hauser L."/>
            <person name="Chang Y.-J."/>
            <person name="Jeffries C.D."/>
            <person name="Chain P."/>
            <person name="Meincke L."/>
            <person name="Sims D."/>
            <person name="Brettin T."/>
            <person name="Detter J.C."/>
            <person name="Rohde M."/>
            <person name="Goeker M."/>
            <person name="Bristow J."/>
            <person name="Eisen J.A."/>
            <person name="Markowitz V."/>
            <person name="Kyrpides N.C."/>
            <person name="Klenk H.-P."/>
            <person name="Hugenholtz P."/>
        </authorList>
    </citation>
    <scope>NUCLEOTIDE SEQUENCE [LARGE SCALE GENOMIC DNA]</scope>
    <source>
        <strain evidence="3">DSM 14684 / CIP 108061 / JCM 11494 / NBRC 100937 / ID131577</strain>
    </source>
</reference>
<feature type="domain" description="Fe/B12 periplasmic-binding" evidence="1">
    <location>
        <begin position="2"/>
        <end position="283"/>
    </location>
</feature>
<dbReference type="STRING" id="469383.Cwoe_1767"/>
<reference evidence="3" key="2">
    <citation type="submission" date="2010-01" db="EMBL/GenBank/DDBJ databases">
        <title>The complete genome of Conexibacter woesei DSM 14684.</title>
        <authorList>
            <consortium name="US DOE Joint Genome Institute (JGI-PGF)"/>
            <person name="Lucas S."/>
            <person name="Copeland A."/>
            <person name="Lapidus A."/>
            <person name="Glavina del Rio T."/>
            <person name="Dalin E."/>
            <person name="Tice H."/>
            <person name="Bruce D."/>
            <person name="Goodwin L."/>
            <person name="Pitluck S."/>
            <person name="Kyrpides N."/>
            <person name="Mavromatis K."/>
            <person name="Ivanova N."/>
            <person name="Mikhailova N."/>
            <person name="Chertkov O."/>
            <person name="Brettin T."/>
            <person name="Detter J.C."/>
            <person name="Han C."/>
            <person name="Larimer F."/>
            <person name="Land M."/>
            <person name="Hauser L."/>
            <person name="Markowitz V."/>
            <person name="Cheng J.-F."/>
            <person name="Hugenholtz P."/>
            <person name="Woyke T."/>
            <person name="Wu D."/>
            <person name="Pukall R."/>
            <person name="Steenblock K."/>
            <person name="Schneider S."/>
            <person name="Klenk H.-P."/>
            <person name="Eisen J.A."/>
        </authorList>
    </citation>
    <scope>NUCLEOTIDE SEQUENCE [LARGE SCALE GENOMIC DNA]</scope>
    <source>
        <strain evidence="3">DSM 14684 / CIP 108061 / JCM 11494 / NBRC 100937 / ID131577</strain>
    </source>
</reference>
<gene>
    <name evidence="2" type="ordered locus">Cwoe_1767</name>
</gene>
<dbReference type="InterPro" id="IPR051030">
    <property type="entry name" value="Vitamin_B12-ABC_binding"/>
</dbReference>
<dbReference type="Pfam" id="PF01497">
    <property type="entry name" value="Peripla_BP_2"/>
    <property type="match status" value="1"/>
</dbReference>
<dbReference type="HOGENOM" id="CLU_038034_9_1_11"/>
<name>D3F219_CONWI</name>
<dbReference type="PANTHER" id="PTHR42860">
    <property type="entry name" value="VITAMIN B12-BINDING PROTEIN"/>
    <property type="match status" value="1"/>
</dbReference>
<organism evidence="2 3">
    <name type="scientific">Conexibacter woesei (strain DSM 14684 / CCUG 47730 / CIP 108061 / JCM 11494 / NBRC 100937 / ID131577)</name>
    <dbReference type="NCBI Taxonomy" id="469383"/>
    <lineage>
        <taxon>Bacteria</taxon>
        <taxon>Bacillati</taxon>
        <taxon>Actinomycetota</taxon>
        <taxon>Thermoleophilia</taxon>
        <taxon>Solirubrobacterales</taxon>
        <taxon>Conexibacteraceae</taxon>
        <taxon>Conexibacter</taxon>
    </lineage>
</organism>
<dbReference type="Proteomes" id="UP000008229">
    <property type="component" value="Chromosome"/>
</dbReference>
<evidence type="ECO:0000313" key="3">
    <source>
        <dbReference type="Proteomes" id="UP000008229"/>
    </source>
</evidence>
<dbReference type="eggNOG" id="COG0614">
    <property type="taxonomic scope" value="Bacteria"/>
</dbReference>